<dbReference type="PANTHER" id="PTHR23155">
    <property type="entry name" value="DISEASE RESISTANCE PROTEIN RP"/>
    <property type="match status" value="1"/>
</dbReference>
<proteinExistence type="inferred from homology"/>
<protein>
    <recommendedName>
        <fullName evidence="13">Rx N-terminal domain-containing protein</fullName>
    </recommendedName>
</protein>
<name>A0A8J5WJK0_ZIZPA</name>
<organism evidence="11 12">
    <name type="scientific">Zizania palustris</name>
    <name type="common">Northern wild rice</name>
    <dbReference type="NCBI Taxonomy" id="103762"/>
    <lineage>
        <taxon>Eukaryota</taxon>
        <taxon>Viridiplantae</taxon>
        <taxon>Streptophyta</taxon>
        <taxon>Embryophyta</taxon>
        <taxon>Tracheophyta</taxon>
        <taxon>Spermatophyta</taxon>
        <taxon>Magnoliopsida</taxon>
        <taxon>Liliopsida</taxon>
        <taxon>Poales</taxon>
        <taxon>Poaceae</taxon>
        <taxon>BOP clade</taxon>
        <taxon>Oryzoideae</taxon>
        <taxon>Oryzeae</taxon>
        <taxon>Zizaniinae</taxon>
        <taxon>Zizania</taxon>
    </lineage>
</organism>
<feature type="compositionally biased region" description="Basic and acidic residues" evidence="7">
    <location>
        <begin position="136"/>
        <end position="147"/>
    </location>
</feature>
<gene>
    <name evidence="11" type="ORF">GUJ93_ZPchr0011g27585</name>
</gene>
<dbReference type="GO" id="GO:0098542">
    <property type="term" value="P:defense response to other organism"/>
    <property type="evidence" value="ECO:0007669"/>
    <property type="project" value="TreeGrafter"/>
</dbReference>
<dbReference type="InterPro" id="IPR041118">
    <property type="entry name" value="Rx_N"/>
</dbReference>
<dbReference type="Pfam" id="PF23559">
    <property type="entry name" value="WHD_DRP"/>
    <property type="match status" value="1"/>
</dbReference>
<reference evidence="11" key="2">
    <citation type="submission" date="2021-02" db="EMBL/GenBank/DDBJ databases">
        <authorList>
            <person name="Kimball J.A."/>
            <person name="Haas M.W."/>
            <person name="Macchietto M."/>
            <person name="Kono T."/>
            <person name="Duquette J."/>
            <person name="Shao M."/>
        </authorList>
    </citation>
    <scope>NUCLEOTIDE SEQUENCE</scope>
    <source>
        <tissue evidence="11">Fresh leaf tissue</tissue>
    </source>
</reference>
<comment type="caution">
    <text evidence="11">The sequence shown here is derived from an EMBL/GenBank/DDBJ whole genome shotgun (WGS) entry which is preliminary data.</text>
</comment>
<dbReference type="OrthoDB" id="598581at2759"/>
<feature type="domain" description="Disease resistance R13L4/SHOC-2-like LRR" evidence="10">
    <location>
        <begin position="823"/>
        <end position="1147"/>
    </location>
</feature>
<evidence type="ECO:0000313" key="12">
    <source>
        <dbReference type="Proteomes" id="UP000729402"/>
    </source>
</evidence>
<keyword evidence="2" id="KW-0433">Leucine-rich repeat</keyword>
<dbReference type="Pfam" id="PF23598">
    <property type="entry name" value="LRR_14"/>
    <property type="match status" value="1"/>
</dbReference>
<evidence type="ECO:0000256" key="5">
    <source>
        <dbReference type="ARBA" id="ARBA00022821"/>
    </source>
</evidence>
<dbReference type="InterPro" id="IPR055414">
    <property type="entry name" value="LRR_R13L4/SHOC2-like"/>
</dbReference>
<keyword evidence="3" id="KW-0677">Repeat</keyword>
<evidence type="ECO:0008006" key="13">
    <source>
        <dbReference type="Google" id="ProtNLM"/>
    </source>
</evidence>
<dbReference type="GO" id="GO:0000166">
    <property type="term" value="F:nucleotide binding"/>
    <property type="evidence" value="ECO:0007669"/>
    <property type="project" value="UniProtKB-KW"/>
</dbReference>
<sequence length="1419" mass="159337">MADLAMGAVTKLLGAIGNEALVLGRVKGDVQFIKEEMESINSFLLRLARTAPGGVGGPEDEQVRTWMKQVRDLAHDCSNCIDLYLQHGDPAVHRAARGGLWRYLWRVSWFLQGVVAKHKAVNTLGELKERARAVSERRSRYDVKVPDEVGAGPTAAGRRPSQAAAAFAPTEEDDDDGGQSQATSLPGRSGRRRRALDEYCGQKLSSWLDLQLQPQQSMLPSSIAFVAPNADSSGDLARQVLDQRVKGKHFDRSVWINLPEVHSEDDLPLLTSEILCYILQSCELQATSDGAEKKKKQQQQNTDTISAAFSYRCDAMHKTWDMVEKSHAAGRIEEIKSKIEPIEKDWSKNKSDKLLAMLCQALKLSMGWPDWGMSVSREQMIEEAAFMLQCHMEAVDDELPIILHRTQYQGILQKVFPASNKAQEAIASSAPAVVVFSDELIKEIKEIAHSIRQLLPKPQLPEDDSDSKEQAATPPTDGETGTGITSKDVTTVADIEEAESRLYEIGGLMENELFIKGIVDRISKYLAYERTLIVLQDDKNFVSNWLETINALGLVGCSPGSAVIVTTKNNSIQRAKELCCPPGEPVTYSLVGLYYDMVLQLMRERKNNNKQKQDDGISYDHETLHAILDRCDPHEFAMRVFVHDLYTNPDRSNEDLINLLGKLDSVGASSSSSSSIANTIMIKFCYNNLPRDYMTCLLHLAIFPQGHSIRRSTAVGRWVTEGLITKQDWPSAVHHAERCFDALIDTCLVQPDGVGDTGKTKSCIVDDLAYEFITKKARKEHFLDARLSHDWARHFSVFSEIRLGASIGIQNFVRKIYKNAPQLPLIKGLDLEGCKWFKKNHYLKNICNSILLLRYLSLRGTDVTCLPREINNLRELEILDIRETQVVASDTRDVLLLKLKRLLAGTSSDDDKCSSTVLIPSRIEKMVDMEVLSNVMASQRGAELKGIKYLCRLRKLGVVIQDKDDHHEKLLTVISDLKDTIQSLSITIHPTITKTEGTAPHPGNKQLSLRQNVEDCLLRRSKSLESLSIKGETHRVDDLLPFFTQNATRLAKVTLNRTQLSQERLNKFADLSKLRCVRLQHKAYTSPKLTFNKEKFQHLRCLLIDDLQTTDTIDFEDGAAPELEKMALSSTSIKYLNGAGGLPKLKELELKGNKFLLSLLEDDKAAAHTDDQLCTATTNSLLAFRKEEFKHLELLLIDAQLDTDIIFEDGAAPELWKIILLNLENISSLHGVSHLPRLSELELKGNNKIILLSLLEQKNTDLVSKVTLHGTKVKKDDLQVLAKKQNMHCLVLLDESYEDEDSQLSFKKDEFPMLKLLIVNCRAIENISFTDGAAPKLQKITWTFNHMDSLSGIENLPKLKRLVFIGDYIPYQVMDDIKAHPTHIVLTHRAARQQQDDEDHDDTSSSFFSCFSKNCVGRC</sequence>
<comment type="similarity">
    <text evidence="1">Belongs to the disease resistance NB-LRR family.</text>
</comment>
<dbReference type="InterPro" id="IPR038005">
    <property type="entry name" value="RX-like_CC"/>
</dbReference>
<feature type="compositionally biased region" description="Low complexity" evidence="7">
    <location>
        <begin position="155"/>
        <end position="169"/>
    </location>
</feature>
<evidence type="ECO:0000256" key="3">
    <source>
        <dbReference type="ARBA" id="ARBA00022737"/>
    </source>
</evidence>
<dbReference type="EMBL" id="JAAALK010000081">
    <property type="protein sequence ID" value="KAG8090048.1"/>
    <property type="molecule type" value="Genomic_DNA"/>
</dbReference>
<feature type="region of interest" description="Disordered" evidence="7">
    <location>
        <begin position="455"/>
        <end position="486"/>
    </location>
</feature>
<dbReference type="InterPro" id="IPR058922">
    <property type="entry name" value="WHD_DRP"/>
</dbReference>
<dbReference type="PANTHER" id="PTHR23155:SF1062">
    <property type="entry name" value="OS11G0579400 PROTEIN"/>
    <property type="match status" value="1"/>
</dbReference>
<evidence type="ECO:0000256" key="1">
    <source>
        <dbReference type="ARBA" id="ARBA00008894"/>
    </source>
</evidence>
<feature type="domain" description="Disease resistance N-terminal" evidence="8">
    <location>
        <begin position="9"/>
        <end position="87"/>
    </location>
</feature>
<evidence type="ECO:0000259" key="10">
    <source>
        <dbReference type="Pfam" id="PF23598"/>
    </source>
</evidence>
<dbReference type="CDD" id="cd14798">
    <property type="entry name" value="RX-CC_like"/>
    <property type="match status" value="1"/>
</dbReference>
<dbReference type="InterPro" id="IPR044974">
    <property type="entry name" value="Disease_R_plants"/>
</dbReference>
<evidence type="ECO:0000256" key="2">
    <source>
        <dbReference type="ARBA" id="ARBA00022614"/>
    </source>
</evidence>
<evidence type="ECO:0000259" key="9">
    <source>
        <dbReference type="Pfam" id="PF23559"/>
    </source>
</evidence>
<keyword evidence="6" id="KW-0175">Coiled coil</keyword>
<keyword evidence="5" id="KW-0611">Plant defense</keyword>
<reference evidence="11" key="1">
    <citation type="journal article" date="2021" name="bioRxiv">
        <title>Whole Genome Assembly and Annotation of Northern Wild Rice, Zizania palustris L., Supports a Whole Genome Duplication in the Zizania Genus.</title>
        <authorList>
            <person name="Haas M."/>
            <person name="Kono T."/>
            <person name="Macchietto M."/>
            <person name="Millas R."/>
            <person name="McGilp L."/>
            <person name="Shao M."/>
            <person name="Duquette J."/>
            <person name="Hirsch C.N."/>
            <person name="Kimball J."/>
        </authorList>
    </citation>
    <scope>NUCLEOTIDE SEQUENCE</scope>
    <source>
        <tissue evidence="11">Fresh leaf tissue</tissue>
    </source>
</reference>
<evidence type="ECO:0000259" key="8">
    <source>
        <dbReference type="Pfam" id="PF18052"/>
    </source>
</evidence>
<evidence type="ECO:0000256" key="4">
    <source>
        <dbReference type="ARBA" id="ARBA00022741"/>
    </source>
</evidence>
<accession>A0A8J5WJK0</accession>
<keyword evidence="4" id="KW-0547">Nucleotide-binding</keyword>
<dbReference type="Proteomes" id="UP000729402">
    <property type="component" value="Unassembled WGS sequence"/>
</dbReference>
<evidence type="ECO:0000256" key="7">
    <source>
        <dbReference type="SAM" id="MobiDB-lite"/>
    </source>
</evidence>
<feature type="region of interest" description="Disordered" evidence="7">
    <location>
        <begin position="136"/>
        <end position="193"/>
    </location>
</feature>
<dbReference type="Pfam" id="PF18052">
    <property type="entry name" value="Rx_N"/>
    <property type="match status" value="1"/>
</dbReference>
<evidence type="ECO:0000256" key="6">
    <source>
        <dbReference type="ARBA" id="ARBA00023054"/>
    </source>
</evidence>
<evidence type="ECO:0000313" key="11">
    <source>
        <dbReference type="EMBL" id="KAG8090048.1"/>
    </source>
</evidence>
<keyword evidence="12" id="KW-1185">Reference proteome</keyword>
<feature type="domain" description="Disease resistance protein winged helix" evidence="9">
    <location>
        <begin position="702"/>
        <end position="773"/>
    </location>
</feature>